<evidence type="ECO:0000313" key="1">
    <source>
        <dbReference type="EMBL" id="MCS0499097.1"/>
    </source>
</evidence>
<proteinExistence type="predicted"/>
<evidence type="ECO:0000313" key="2">
    <source>
        <dbReference type="Proteomes" id="UP001205337"/>
    </source>
</evidence>
<name>A0ABT1ZEG6_9MICO</name>
<reference evidence="1 2" key="1">
    <citation type="submission" date="2022-08" db="EMBL/GenBank/DDBJ databases">
        <authorList>
            <person name="Li F."/>
        </authorList>
    </citation>
    <scope>NUCLEOTIDE SEQUENCE [LARGE SCALE GENOMIC DNA]</scope>
    <source>
        <strain evidence="1 2">10F1B-8-1</strain>
    </source>
</reference>
<dbReference type="Proteomes" id="UP001205337">
    <property type="component" value="Unassembled WGS sequence"/>
</dbReference>
<protein>
    <recommendedName>
        <fullName evidence="3">DUF222 domain-containing protein</fullName>
    </recommendedName>
</protein>
<gene>
    <name evidence="1" type="ORF">NUH29_05975</name>
</gene>
<keyword evidence="2" id="KW-1185">Reference proteome</keyword>
<accession>A0ABT1ZEG6</accession>
<organism evidence="1 2">
    <name type="scientific">Protaetiibacter mangrovi</name>
    <dbReference type="NCBI Taxonomy" id="2970926"/>
    <lineage>
        <taxon>Bacteria</taxon>
        <taxon>Bacillati</taxon>
        <taxon>Actinomycetota</taxon>
        <taxon>Actinomycetes</taxon>
        <taxon>Micrococcales</taxon>
        <taxon>Microbacteriaceae</taxon>
        <taxon>Protaetiibacter</taxon>
    </lineage>
</organism>
<dbReference type="EMBL" id="JANTHX010000005">
    <property type="protein sequence ID" value="MCS0499097.1"/>
    <property type="molecule type" value="Genomic_DNA"/>
</dbReference>
<dbReference type="RefSeq" id="WP_258798117.1">
    <property type="nucleotide sequence ID" value="NZ_JANTHX010000005.1"/>
</dbReference>
<sequence length="223" mass="24243">MRQRTPFIPDVMPHLSAGRHRNARRGACFMEFASYLAGERWSDHPACTDRTLAALARGVNDLVADDRRDELVELIPRVVGLRGGDELGLIVALRAAIVALPIASMERQRVLAAGAISICVLLERRGIPSAALREEAHRVLDQVPDAARWAHTHVTTVSTRFPGLDTISCELVVATAVVGTARACVADPDAHLLRMLHLAVDDVERLVRPAAPVESRVVDPVLV</sequence>
<evidence type="ECO:0008006" key="3">
    <source>
        <dbReference type="Google" id="ProtNLM"/>
    </source>
</evidence>
<comment type="caution">
    <text evidence="1">The sequence shown here is derived from an EMBL/GenBank/DDBJ whole genome shotgun (WGS) entry which is preliminary data.</text>
</comment>